<evidence type="ECO:0000313" key="12">
    <source>
        <dbReference type="Proteomes" id="UP001141327"/>
    </source>
</evidence>
<keyword evidence="6 10" id="KW-0812">Transmembrane</keyword>
<dbReference type="EMBL" id="JAPMOS010000043">
    <property type="protein sequence ID" value="KAJ4457600.1"/>
    <property type="molecule type" value="Genomic_DNA"/>
</dbReference>
<organism evidence="11 12">
    <name type="scientific">Paratrimastix pyriformis</name>
    <dbReference type="NCBI Taxonomy" id="342808"/>
    <lineage>
        <taxon>Eukaryota</taxon>
        <taxon>Metamonada</taxon>
        <taxon>Preaxostyla</taxon>
        <taxon>Paratrimastigidae</taxon>
        <taxon>Paratrimastix</taxon>
    </lineage>
</organism>
<keyword evidence="12" id="KW-1185">Reference proteome</keyword>
<evidence type="ECO:0000256" key="8">
    <source>
        <dbReference type="ARBA" id="ARBA00022989"/>
    </source>
</evidence>
<feature type="transmembrane region" description="Helical" evidence="10">
    <location>
        <begin position="417"/>
        <end position="434"/>
    </location>
</feature>
<evidence type="ECO:0000313" key="11">
    <source>
        <dbReference type="EMBL" id="KAJ4457600.1"/>
    </source>
</evidence>
<comment type="similarity">
    <text evidence="3 10">Belongs to the ALG6/ALG8 glucosyltransferase family.</text>
</comment>
<dbReference type="PANTHER" id="PTHR12413">
    <property type="entry name" value="DOLICHYL GLYCOSYLTRANSFERASE"/>
    <property type="match status" value="1"/>
</dbReference>
<evidence type="ECO:0000256" key="7">
    <source>
        <dbReference type="ARBA" id="ARBA00022824"/>
    </source>
</evidence>
<evidence type="ECO:0000256" key="10">
    <source>
        <dbReference type="RuleBase" id="RU363110"/>
    </source>
</evidence>
<keyword evidence="8 10" id="KW-1133">Transmembrane helix</keyword>
<evidence type="ECO:0000256" key="5">
    <source>
        <dbReference type="ARBA" id="ARBA00022679"/>
    </source>
</evidence>
<evidence type="ECO:0000256" key="4">
    <source>
        <dbReference type="ARBA" id="ARBA00022676"/>
    </source>
</evidence>
<protein>
    <recommendedName>
        <fullName evidence="10">Alpha-1,3-glucosyltransferase</fullName>
        <ecNumber evidence="10">2.4.1.-</ecNumber>
    </recommendedName>
</protein>
<name>A0ABQ8UE92_9EUKA</name>
<keyword evidence="7 10" id="KW-0256">Endoplasmic reticulum</keyword>
<feature type="transmembrane region" description="Helical" evidence="10">
    <location>
        <begin position="183"/>
        <end position="202"/>
    </location>
</feature>
<keyword evidence="9 10" id="KW-0472">Membrane</keyword>
<evidence type="ECO:0000256" key="6">
    <source>
        <dbReference type="ARBA" id="ARBA00022692"/>
    </source>
</evidence>
<comment type="subcellular location">
    <subcellularLocation>
        <location evidence="1 10">Endoplasmic reticulum membrane</location>
        <topology evidence="1 10">Multi-pass membrane protein</topology>
    </subcellularLocation>
</comment>
<sequence length="543" mass="60981">MTRQPLLLFIAVFCVKVLLFPAYFSTDFEVHRNWLAITQNRPLCEWYFDEGSLWTLDYPPFFAFFEKILSCFASFFDPKMTLLSSYDYVSFKALAYQRLTVALTDGLFFAATILTLDGLGDVSALVGALFVCCSPGFVFVDSIHFQYNGFLDGILVLAFFFARQDRPLLLMATFSALLFFKHIYVYALPAFFGYLLGFYCLNEFRLTWGGCGRLIGRGLVLLSVFALVAGAALGPFLFCSQPVLTQILRRLFPFQRGLTHAYWAPNFWALYNLADKLLSLGRPSGPSAHLAGGLVQTISHVVLPSVHSGTTLFLSFFMALPSVLLLVRGPWIVKRHPPSDQGRVRTWLLLLGAAQSSLSFFMFGWHVHEKAVLTALVPLSLMAVTEASPLILDTFSVLALCGTYSLWPLLHRPMERPILFGVTLTYFAALLWTSKRLRASSVRFLVAPAWARSLVRLVRRVILPLLCWTELARLAMELLVWLEPHQATFGPALRYLTRQAAHFRFTPLLLVSCVCAVGTTVSYVVLSAVCLGTCTSWRKAKRN</sequence>
<feature type="transmembrane region" description="Helical" evidence="10">
    <location>
        <begin position="122"/>
        <end position="140"/>
    </location>
</feature>
<evidence type="ECO:0000256" key="3">
    <source>
        <dbReference type="ARBA" id="ARBA00008715"/>
    </source>
</evidence>
<reference evidence="11" key="1">
    <citation type="journal article" date="2022" name="bioRxiv">
        <title>Genomics of Preaxostyla Flagellates Illuminates Evolutionary Transitions and the Path Towards Mitochondrial Loss.</title>
        <authorList>
            <person name="Novak L.V.F."/>
            <person name="Treitli S.C."/>
            <person name="Pyrih J."/>
            <person name="Halakuc P."/>
            <person name="Pipaliya S.V."/>
            <person name="Vacek V."/>
            <person name="Brzon O."/>
            <person name="Soukal P."/>
            <person name="Eme L."/>
            <person name="Dacks J.B."/>
            <person name="Karnkowska A."/>
            <person name="Elias M."/>
            <person name="Hampl V."/>
        </authorList>
    </citation>
    <scope>NUCLEOTIDE SEQUENCE</scope>
    <source>
        <strain evidence="11">RCP-MX</strain>
    </source>
</reference>
<evidence type="ECO:0000256" key="9">
    <source>
        <dbReference type="ARBA" id="ARBA00023136"/>
    </source>
</evidence>
<evidence type="ECO:0000256" key="1">
    <source>
        <dbReference type="ARBA" id="ARBA00004477"/>
    </source>
</evidence>
<feature type="transmembrane region" description="Helical" evidence="10">
    <location>
        <begin position="508"/>
        <end position="534"/>
    </location>
</feature>
<keyword evidence="5 10" id="KW-0808">Transferase</keyword>
<dbReference type="Proteomes" id="UP001141327">
    <property type="component" value="Unassembled WGS sequence"/>
</dbReference>
<feature type="transmembrane region" description="Helical" evidence="10">
    <location>
        <begin position="7"/>
        <end position="24"/>
    </location>
</feature>
<dbReference type="EC" id="2.4.1.-" evidence="10"/>
<gene>
    <name evidence="11" type="ORF">PAPYR_6838</name>
</gene>
<feature type="transmembrane region" description="Helical" evidence="10">
    <location>
        <begin position="387"/>
        <end position="410"/>
    </location>
</feature>
<feature type="transmembrane region" description="Helical" evidence="10">
    <location>
        <begin position="214"/>
        <end position="238"/>
    </location>
</feature>
<proteinExistence type="inferred from homology"/>
<accession>A0ABQ8UE92</accession>
<comment type="caution">
    <text evidence="11">The sequence shown here is derived from an EMBL/GenBank/DDBJ whole genome shotgun (WGS) entry which is preliminary data.</text>
</comment>
<feature type="transmembrane region" description="Helical" evidence="10">
    <location>
        <begin position="347"/>
        <end position="367"/>
    </location>
</feature>
<dbReference type="PANTHER" id="PTHR12413:SF2">
    <property type="entry name" value="DOLICHYL PYROPHOSPHATE GLC1MAN9GLCNAC2 ALPHA-1,3-GLUCOSYLTRANSFERASE-RELATED"/>
    <property type="match status" value="1"/>
</dbReference>
<feature type="transmembrane region" description="Helical" evidence="10">
    <location>
        <begin position="147"/>
        <end position="163"/>
    </location>
</feature>
<dbReference type="Pfam" id="PF03155">
    <property type="entry name" value="Alg6_Alg8"/>
    <property type="match status" value="1"/>
</dbReference>
<comment type="pathway">
    <text evidence="2 10">Protein modification; protein glycosylation.</text>
</comment>
<dbReference type="InterPro" id="IPR004856">
    <property type="entry name" value="Glyco_trans_ALG6/ALG8"/>
</dbReference>
<keyword evidence="4 10" id="KW-0328">Glycosyltransferase</keyword>
<feature type="transmembrane region" description="Helical" evidence="10">
    <location>
        <begin position="309"/>
        <end position="327"/>
    </location>
</feature>
<evidence type="ECO:0000256" key="2">
    <source>
        <dbReference type="ARBA" id="ARBA00004922"/>
    </source>
</evidence>